<dbReference type="Proteomes" id="UP000269974">
    <property type="component" value="Unassembled WGS sequence"/>
</dbReference>
<keyword evidence="3" id="KW-0732">Signal</keyword>
<feature type="chain" id="PRO_5030537638" evidence="3">
    <location>
        <begin position="27"/>
        <end position="205"/>
    </location>
</feature>
<organism evidence="4 5">
    <name type="scientific">Actinobaculum suis</name>
    <dbReference type="NCBI Taxonomy" id="1657"/>
    <lineage>
        <taxon>Bacteria</taxon>
        <taxon>Bacillati</taxon>
        <taxon>Actinomycetota</taxon>
        <taxon>Actinomycetes</taxon>
        <taxon>Actinomycetales</taxon>
        <taxon>Actinomycetaceae</taxon>
        <taxon>Actinobaculum</taxon>
    </lineage>
</organism>
<evidence type="ECO:0000256" key="1">
    <source>
        <dbReference type="SAM" id="MobiDB-lite"/>
    </source>
</evidence>
<keyword evidence="2" id="KW-0472">Membrane</keyword>
<reference evidence="4 5" key="1">
    <citation type="submission" date="2018-11" db="EMBL/GenBank/DDBJ databases">
        <authorList>
            <consortium name="Pathogen Informatics"/>
        </authorList>
    </citation>
    <scope>NUCLEOTIDE SEQUENCE [LARGE SCALE GENOMIC DNA]</scope>
    <source>
        <strain evidence="4 5">NCTC10327</strain>
    </source>
</reference>
<feature type="transmembrane region" description="Helical" evidence="2">
    <location>
        <begin position="150"/>
        <end position="173"/>
    </location>
</feature>
<evidence type="ECO:0000313" key="4">
    <source>
        <dbReference type="EMBL" id="VDG75559.1"/>
    </source>
</evidence>
<dbReference type="RefSeq" id="WP_185933624.1">
    <property type="nucleotide sequence ID" value="NZ_UYIO01000001.1"/>
</dbReference>
<evidence type="ECO:0000256" key="3">
    <source>
        <dbReference type="SAM" id="SignalP"/>
    </source>
</evidence>
<proteinExistence type="predicted"/>
<keyword evidence="2" id="KW-0812">Transmembrane</keyword>
<gene>
    <name evidence="4" type="ORF">NCTC10327_00257</name>
</gene>
<dbReference type="AlphaFoldDB" id="A0A7Z8Y7F4"/>
<evidence type="ECO:0000313" key="5">
    <source>
        <dbReference type="Proteomes" id="UP000269974"/>
    </source>
</evidence>
<comment type="caution">
    <text evidence="4">The sequence shown here is derived from an EMBL/GenBank/DDBJ whole genome shotgun (WGS) entry which is preliminary data.</text>
</comment>
<protein>
    <submittedName>
        <fullName evidence="4">Uncharacterized protein</fullName>
    </submittedName>
</protein>
<feature type="signal peptide" evidence="3">
    <location>
        <begin position="1"/>
        <end position="26"/>
    </location>
</feature>
<name>A0A7Z8Y7F4_9ACTO</name>
<evidence type="ECO:0000256" key="2">
    <source>
        <dbReference type="SAM" id="Phobius"/>
    </source>
</evidence>
<accession>A0A7Z8Y7F4</accession>
<dbReference type="EMBL" id="UYIO01000001">
    <property type="protein sequence ID" value="VDG75559.1"/>
    <property type="molecule type" value="Genomic_DNA"/>
</dbReference>
<keyword evidence="2" id="KW-1133">Transmembrane helix</keyword>
<sequence length="205" mass="21430">MGTLIAGLFVTLILVAASFLPHSAQADPNPGPSQPAATTDSFPLSLGLVDSCGKDEDQVVLPEVSGIHYEQNGQVVSGTVTITPDNPINVILTAGDETRIVRTLTWENLELTDEVCDTAAPNSGEEKISAPGTVIGSKDGADVGGAGVPVWQFILGAVGIIALIASLLALRAVNRRNEREGRKLRIRARHVGPGRPTSPDRPATK</sequence>
<feature type="region of interest" description="Disordered" evidence="1">
    <location>
        <begin position="184"/>
        <end position="205"/>
    </location>
</feature>